<keyword evidence="2" id="KW-1185">Reference proteome</keyword>
<dbReference type="EMBL" id="NIPO01000001">
    <property type="protein sequence ID" value="PJR04973.1"/>
    <property type="molecule type" value="Genomic_DNA"/>
</dbReference>
<comment type="caution">
    <text evidence="1">The sequence shown here is derived from an EMBL/GenBank/DDBJ whole genome shotgun (WGS) entry which is preliminary data.</text>
</comment>
<reference evidence="1 2" key="1">
    <citation type="submission" date="2017-06" db="EMBL/GenBank/DDBJ databases">
        <title>Description of Avrilella dinanensis gen. nov. sp. nov.</title>
        <authorList>
            <person name="Leyer C."/>
            <person name="Sassi M."/>
            <person name="Minet J."/>
            <person name="Kayal S."/>
            <person name="Cattoir V."/>
        </authorList>
    </citation>
    <scope>NUCLEOTIDE SEQUENCE [LARGE SCALE GENOMIC DNA]</scope>
    <source>
        <strain evidence="1 2">UR159</strain>
    </source>
</reference>
<proteinExistence type="predicted"/>
<organism evidence="1 2">
    <name type="scientific">Avrilella dinanensis</name>
    <dbReference type="NCBI Taxonomy" id="2008672"/>
    <lineage>
        <taxon>Bacteria</taxon>
        <taxon>Pseudomonadati</taxon>
        <taxon>Bacteroidota</taxon>
        <taxon>Flavobacteriia</taxon>
        <taxon>Flavobacteriales</taxon>
        <taxon>Flavobacteriaceae</taxon>
        <taxon>Avrilella</taxon>
    </lineage>
</organism>
<gene>
    <name evidence="1" type="ORF">CDL10_10775</name>
</gene>
<dbReference type="AlphaFoldDB" id="A0A2M9R886"/>
<accession>A0A2M9R886</accession>
<sequence>MRYIGLFLLVCFFTACKKHDMNTVKVNGQYEIQVPQFTKEVAHLSPVASLQYANSDNDFCLMVIDDSKEDFQQILYSANLQDEFPNTIDGITAYLQVAQEAVVGKNGKIQYSETTSLEINGQNARQYTIEATIDGEDLHYLYTIVDGDTHYYQILSWTYGTKKDDYQDMFIKISQSFKEL</sequence>
<dbReference type="Proteomes" id="UP000231960">
    <property type="component" value="Unassembled WGS sequence"/>
</dbReference>
<evidence type="ECO:0000313" key="1">
    <source>
        <dbReference type="EMBL" id="PJR04973.1"/>
    </source>
</evidence>
<protein>
    <recommendedName>
        <fullName evidence="3">PsbP C-terminal domain-containing protein</fullName>
    </recommendedName>
</protein>
<evidence type="ECO:0000313" key="2">
    <source>
        <dbReference type="Proteomes" id="UP000231960"/>
    </source>
</evidence>
<dbReference type="PROSITE" id="PS51257">
    <property type="entry name" value="PROKAR_LIPOPROTEIN"/>
    <property type="match status" value="1"/>
</dbReference>
<dbReference type="Gene3D" id="3.40.1000.10">
    <property type="entry name" value="Mog1/PsbP, alpha/beta/alpha sandwich"/>
    <property type="match status" value="1"/>
</dbReference>
<name>A0A2M9R886_9FLAO</name>
<evidence type="ECO:0008006" key="3">
    <source>
        <dbReference type="Google" id="ProtNLM"/>
    </source>
</evidence>